<dbReference type="AlphaFoldDB" id="A0A6P5GKY3"/>
<evidence type="ECO:0000256" key="2">
    <source>
        <dbReference type="ARBA" id="ARBA00004906"/>
    </source>
</evidence>
<evidence type="ECO:0000256" key="4">
    <source>
        <dbReference type="ARBA" id="ARBA00022679"/>
    </source>
</evidence>
<comment type="catalytic activity">
    <reaction evidence="1">
        <text>S-ubiquitinyl-[E2 ubiquitin-conjugating enzyme]-L-cysteine + [acceptor protein]-L-lysine = [E2 ubiquitin-conjugating enzyme]-L-cysteine + N(6)-ubiquitinyl-[acceptor protein]-L-lysine.</text>
        <dbReference type="EC" id="2.3.2.27"/>
    </reaction>
</comment>
<evidence type="ECO:0000256" key="3">
    <source>
        <dbReference type="ARBA" id="ARBA00012483"/>
    </source>
</evidence>
<evidence type="ECO:0000256" key="1">
    <source>
        <dbReference type="ARBA" id="ARBA00000900"/>
    </source>
</evidence>
<dbReference type="EC" id="2.3.2.27" evidence="3"/>
<name>A0A6P5GKY3_ANACO</name>
<dbReference type="InterPro" id="IPR011607">
    <property type="entry name" value="MGS-like_dom"/>
</dbReference>
<dbReference type="InterPro" id="IPR003613">
    <property type="entry name" value="Ubox_domain"/>
</dbReference>
<dbReference type="PANTHER" id="PTHR45647">
    <property type="entry name" value="OS02G0152300 PROTEIN"/>
    <property type="match status" value="1"/>
</dbReference>
<evidence type="ECO:0000313" key="8">
    <source>
        <dbReference type="Proteomes" id="UP000515123"/>
    </source>
</evidence>
<dbReference type="CDD" id="cd16655">
    <property type="entry name" value="RING-Ubox_WDSUB1-like"/>
    <property type="match status" value="1"/>
</dbReference>
<dbReference type="RefSeq" id="XP_020109321.1">
    <property type="nucleotide sequence ID" value="XM_020253732.1"/>
</dbReference>
<dbReference type="PANTHER" id="PTHR45647:SF56">
    <property type="entry name" value="U-BOX DOMAIN-CONTAINING PROTEIN 50-RELATED"/>
    <property type="match status" value="1"/>
</dbReference>
<keyword evidence="6" id="KW-0175">Coiled coil</keyword>
<protein>
    <recommendedName>
        <fullName evidence="3">RING-type E3 ubiquitin transferase</fullName>
        <ecNumber evidence="3">2.3.2.27</ecNumber>
    </recommendedName>
</protein>
<comment type="pathway">
    <text evidence="2">Protein modification; protein ubiquitination.</text>
</comment>
<reference evidence="8" key="1">
    <citation type="journal article" date="2015" name="Nat. Genet.">
        <title>The pineapple genome and the evolution of CAM photosynthesis.</title>
        <authorList>
            <person name="Ming R."/>
            <person name="VanBuren R."/>
            <person name="Wai C.M."/>
            <person name="Tang H."/>
            <person name="Schatz M.C."/>
            <person name="Bowers J.E."/>
            <person name="Lyons E."/>
            <person name="Wang M.L."/>
            <person name="Chen J."/>
            <person name="Biggers E."/>
            <person name="Zhang J."/>
            <person name="Huang L."/>
            <person name="Zhang L."/>
            <person name="Miao W."/>
            <person name="Zhang J."/>
            <person name="Ye Z."/>
            <person name="Miao C."/>
            <person name="Lin Z."/>
            <person name="Wang H."/>
            <person name="Zhou H."/>
            <person name="Yim W.C."/>
            <person name="Priest H.D."/>
            <person name="Zheng C."/>
            <person name="Woodhouse M."/>
            <person name="Edger P.P."/>
            <person name="Guyot R."/>
            <person name="Guo H.B."/>
            <person name="Guo H."/>
            <person name="Zheng G."/>
            <person name="Singh R."/>
            <person name="Sharma A."/>
            <person name="Min X."/>
            <person name="Zheng Y."/>
            <person name="Lee H."/>
            <person name="Gurtowski J."/>
            <person name="Sedlazeck F.J."/>
            <person name="Harkess A."/>
            <person name="McKain M.R."/>
            <person name="Liao Z."/>
            <person name="Fang J."/>
            <person name="Liu J."/>
            <person name="Zhang X."/>
            <person name="Zhang Q."/>
            <person name="Hu W."/>
            <person name="Qin Y."/>
            <person name="Wang K."/>
            <person name="Chen L.Y."/>
            <person name="Shirley N."/>
            <person name="Lin Y.R."/>
            <person name="Liu L.Y."/>
            <person name="Hernandez A.G."/>
            <person name="Wright C.L."/>
            <person name="Bulone V."/>
            <person name="Tuskan G.A."/>
            <person name="Heath K."/>
            <person name="Zee F."/>
            <person name="Moore P.H."/>
            <person name="Sunkar R."/>
            <person name="Leebens-Mack J.H."/>
            <person name="Mockler T."/>
            <person name="Bennetzen J.L."/>
            <person name="Freeling M."/>
            <person name="Sankoff D."/>
            <person name="Paterson A.H."/>
            <person name="Zhu X."/>
            <person name="Yang X."/>
            <person name="Smith J.A."/>
            <person name="Cushman J.C."/>
            <person name="Paull R.E."/>
            <person name="Yu Q."/>
        </authorList>
    </citation>
    <scope>NUCLEOTIDE SEQUENCE [LARGE SCALE GENOMIC DNA]</scope>
    <source>
        <strain evidence="8">cv. F153</strain>
    </source>
</reference>
<dbReference type="InterPro" id="IPR011009">
    <property type="entry name" value="Kinase-like_dom_sf"/>
</dbReference>
<dbReference type="OrthoDB" id="10064100at2759"/>
<dbReference type="SUPFAM" id="SSF57850">
    <property type="entry name" value="RING/U-box"/>
    <property type="match status" value="1"/>
</dbReference>
<evidence type="ECO:0000313" key="9">
    <source>
        <dbReference type="RefSeq" id="XP_020109321.1"/>
    </source>
</evidence>
<dbReference type="Gene3D" id="3.40.50.1380">
    <property type="entry name" value="Methylglyoxal synthase-like domain"/>
    <property type="match status" value="1"/>
</dbReference>
<dbReference type="GO" id="GO:0016567">
    <property type="term" value="P:protein ubiquitination"/>
    <property type="evidence" value="ECO:0007669"/>
    <property type="project" value="UniProtKB-UniPathway"/>
</dbReference>
<sequence>MAFCVAAPIGLPLLRIRRLSTPVPMTSNRLVTPLAAPPDKISISGISGCVSYAMPRLTSCAAADAEHIPPARADKKAFIWVADKKDLLLIAKGLLDLGYEIFSSDGTVQILQEHNIPVTVISLVEFFRLRKGKNSVTVVDPEDYTKILEILQYIDANGENTETKITRTKLKMKEEEHIARKIPASSLNDEKSKEYKLREKRVDKLLLTYTEFCSRKVDKWRKSVLNYTNKHRPNFCYLFIVYGGKLVPLRKEKEIRDMNMVGGTDGGIGETSQSSLPQSCAKTAKETRLENQLEEIEEYVKCLQASDIQECEEDGGEVLIVSSKKQDKLEKSIADMVNVTADSIRTLREKIVEAKKMVEEKKMEVKDHVERSSKAEGVISLCNQKAAEIEDSLKEDKAKQARLTEELERAREQRAKLTEEVKESKGELSSIRKLDDGLVTELNAKKLDQSRIEDRFKKAESARADLTAKIKKVQSQRDKLHQRIRKYKEQELIEDSFTCSFREFSADEISEATKNFSERMVIRTDTEGTTYKAKIGTLNVVVEFKNELSMLSEEEFKAQCLTSCQSYKLHNQNVRSGGVVTITPHTKPTLVYMFIYVSHQLWQVEWLCRIRHPHILAVIGACVDRRCILFEYTPPGATLRDGLFVPPRRAEEAPRLPWHHRIRIAAEVASSPAAPPTPPPPIMPPWNVRVDSDEEVNIRRVKEALAGGGDGDVTAVADRTAGEWPRDLAVEFATVGLVWTVAPNITRVLQDLKRRAKKRMDQERERGGSCRERHVDVPSVFICPIFQEVMKEPHVAADGFSYELEAIKEWLDGGHDTSPMTNLRLQNKRLTPNHALRSLINNWQQN</sequence>
<dbReference type="UniPathway" id="UPA00143"/>
<accession>A0A6P5GKY3</accession>
<dbReference type="SUPFAM" id="SSF52335">
    <property type="entry name" value="Methylglyoxal synthase-like"/>
    <property type="match status" value="1"/>
</dbReference>
<feature type="coiled-coil region" evidence="6">
    <location>
        <begin position="344"/>
        <end position="490"/>
    </location>
</feature>
<dbReference type="InterPro" id="IPR036914">
    <property type="entry name" value="MGS-like_dom_sf"/>
</dbReference>
<feature type="domain" description="U-box" evidence="7">
    <location>
        <begin position="776"/>
        <end position="846"/>
    </location>
</feature>
<dbReference type="Gene3D" id="1.10.510.10">
    <property type="entry name" value="Transferase(Phosphotransferase) domain 1"/>
    <property type="match status" value="1"/>
</dbReference>
<dbReference type="Pfam" id="PF02142">
    <property type="entry name" value="MGS"/>
    <property type="match status" value="1"/>
</dbReference>
<dbReference type="Gene3D" id="3.30.200.20">
    <property type="entry name" value="Phosphorylase Kinase, domain 1"/>
    <property type="match status" value="1"/>
</dbReference>
<evidence type="ECO:0000256" key="6">
    <source>
        <dbReference type="SAM" id="Coils"/>
    </source>
</evidence>
<dbReference type="InterPro" id="IPR051348">
    <property type="entry name" value="U-box_ubiquitin_ligases"/>
</dbReference>
<reference evidence="9" key="2">
    <citation type="submission" date="2025-08" db="UniProtKB">
        <authorList>
            <consortium name="RefSeq"/>
        </authorList>
    </citation>
    <scope>IDENTIFICATION</scope>
    <source>
        <tissue evidence="9">Leaf</tissue>
    </source>
</reference>
<evidence type="ECO:0000256" key="5">
    <source>
        <dbReference type="ARBA" id="ARBA00022786"/>
    </source>
</evidence>
<proteinExistence type="predicted"/>
<dbReference type="Proteomes" id="UP000515123">
    <property type="component" value="Linkage group 19"/>
</dbReference>
<evidence type="ECO:0000259" key="7">
    <source>
        <dbReference type="PROSITE" id="PS51698"/>
    </source>
</evidence>
<dbReference type="PROSITE" id="PS51698">
    <property type="entry name" value="U_BOX"/>
    <property type="match status" value="1"/>
</dbReference>
<keyword evidence="4" id="KW-0808">Transferase</keyword>
<keyword evidence="5" id="KW-0833">Ubl conjugation pathway</keyword>
<dbReference type="GeneID" id="109724804"/>
<organism evidence="8 9">
    <name type="scientific">Ananas comosus</name>
    <name type="common">Pineapple</name>
    <name type="synonym">Ananas ananas</name>
    <dbReference type="NCBI Taxonomy" id="4615"/>
    <lineage>
        <taxon>Eukaryota</taxon>
        <taxon>Viridiplantae</taxon>
        <taxon>Streptophyta</taxon>
        <taxon>Embryophyta</taxon>
        <taxon>Tracheophyta</taxon>
        <taxon>Spermatophyta</taxon>
        <taxon>Magnoliopsida</taxon>
        <taxon>Liliopsida</taxon>
        <taxon>Poales</taxon>
        <taxon>Bromeliaceae</taxon>
        <taxon>Bromelioideae</taxon>
        <taxon>Ananas</taxon>
    </lineage>
</organism>
<dbReference type="GO" id="GO:0061630">
    <property type="term" value="F:ubiquitin protein ligase activity"/>
    <property type="evidence" value="ECO:0007669"/>
    <property type="project" value="UniProtKB-EC"/>
</dbReference>
<keyword evidence="8" id="KW-1185">Reference proteome</keyword>
<gene>
    <name evidence="9" type="primary">LOC109724804</name>
</gene>
<dbReference type="Gene3D" id="3.30.40.10">
    <property type="entry name" value="Zinc/RING finger domain, C3HC4 (zinc finger)"/>
    <property type="match status" value="1"/>
</dbReference>
<dbReference type="Pfam" id="PF04564">
    <property type="entry name" value="U-box"/>
    <property type="match status" value="1"/>
</dbReference>
<dbReference type="InterPro" id="IPR013083">
    <property type="entry name" value="Znf_RING/FYVE/PHD"/>
</dbReference>
<dbReference type="SUPFAM" id="SSF56112">
    <property type="entry name" value="Protein kinase-like (PK-like)"/>
    <property type="match status" value="1"/>
</dbReference>
<dbReference type="SMART" id="SM00504">
    <property type="entry name" value="Ubox"/>
    <property type="match status" value="1"/>
</dbReference>